<dbReference type="Proteomes" id="UP000325313">
    <property type="component" value="Unassembled WGS sequence"/>
</dbReference>
<reference evidence="4 5" key="1">
    <citation type="submission" date="2019-05" db="EMBL/GenBank/DDBJ databases">
        <title>Emergence of the Ug99 lineage of the wheat stem rust pathogen through somatic hybridization.</title>
        <authorList>
            <person name="Li F."/>
            <person name="Upadhyaya N.M."/>
            <person name="Sperschneider J."/>
            <person name="Matny O."/>
            <person name="Nguyen-Phuc H."/>
            <person name="Mago R."/>
            <person name="Raley C."/>
            <person name="Miller M.E."/>
            <person name="Silverstein K.A.T."/>
            <person name="Henningsen E."/>
            <person name="Hirsch C.D."/>
            <person name="Visser B."/>
            <person name="Pretorius Z.A."/>
            <person name="Steffenson B.J."/>
            <person name="Schwessinger B."/>
            <person name="Dodds P.N."/>
            <person name="Figueroa M."/>
        </authorList>
    </citation>
    <scope>NUCLEOTIDE SEQUENCE [LARGE SCALE GENOMIC DNA]</scope>
    <source>
        <strain evidence="3">21-0</strain>
        <strain evidence="2 5">Ug99</strain>
    </source>
</reference>
<organism evidence="3 4">
    <name type="scientific">Puccinia graminis f. sp. tritici</name>
    <dbReference type="NCBI Taxonomy" id="56615"/>
    <lineage>
        <taxon>Eukaryota</taxon>
        <taxon>Fungi</taxon>
        <taxon>Dikarya</taxon>
        <taxon>Basidiomycota</taxon>
        <taxon>Pucciniomycotina</taxon>
        <taxon>Pucciniomycetes</taxon>
        <taxon>Pucciniales</taxon>
        <taxon>Pucciniaceae</taxon>
        <taxon>Puccinia</taxon>
    </lineage>
</organism>
<evidence type="ECO:0000313" key="5">
    <source>
        <dbReference type="Proteomes" id="UP000325313"/>
    </source>
</evidence>
<evidence type="ECO:0000313" key="2">
    <source>
        <dbReference type="EMBL" id="KAA1088260.1"/>
    </source>
</evidence>
<feature type="compositionally biased region" description="Polar residues" evidence="1">
    <location>
        <begin position="128"/>
        <end position="154"/>
    </location>
</feature>
<feature type="region of interest" description="Disordered" evidence="1">
    <location>
        <begin position="121"/>
        <end position="154"/>
    </location>
</feature>
<feature type="compositionally biased region" description="Low complexity" evidence="1">
    <location>
        <begin position="32"/>
        <end position="49"/>
    </location>
</feature>
<feature type="compositionally biased region" description="Basic and acidic residues" evidence="1">
    <location>
        <begin position="12"/>
        <end position="21"/>
    </location>
</feature>
<evidence type="ECO:0000313" key="4">
    <source>
        <dbReference type="Proteomes" id="UP000324748"/>
    </source>
</evidence>
<sequence>MPPGMATMPPNNKDDRQHNLEIEMTSYDSNDSNANPITPSTSNNPPLNQSCHNPDNQGVLKIISNLIMNPEADGSVIITPDKVQLLKSLIGVEEFINVKTLNMMDKITSRLDAIEKSISKPTPIPTVKTPSSTWSTIVKKSHSTPNTTTARAPP</sequence>
<keyword evidence="4" id="KW-1185">Reference proteome</keyword>
<comment type="caution">
    <text evidence="3">The sequence shown here is derived from an EMBL/GenBank/DDBJ whole genome shotgun (WGS) entry which is preliminary data.</text>
</comment>
<evidence type="ECO:0000313" key="3">
    <source>
        <dbReference type="EMBL" id="KAA1112626.1"/>
    </source>
</evidence>
<evidence type="ECO:0000256" key="1">
    <source>
        <dbReference type="SAM" id="MobiDB-lite"/>
    </source>
</evidence>
<accession>A0A5B0QHD3</accession>
<feature type="region of interest" description="Disordered" evidence="1">
    <location>
        <begin position="1"/>
        <end position="49"/>
    </location>
</feature>
<dbReference type="AlphaFoldDB" id="A0A5B0QHD3"/>
<dbReference type="EMBL" id="VSWC01000015">
    <property type="protein sequence ID" value="KAA1112626.1"/>
    <property type="molecule type" value="Genomic_DNA"/>
</dbReference>
<dbReference type="Proteomes" id="UP000324748">
    <property type="component" value="Unassembled WGS sequence"/>
</dbReference>
<proteinExistence type="predicted"/>
<gene>
    <name evidence="3" type="ORF">PGT21_003955</name>
    <name evidence="2" type="ORF">PGTUg99_029938</name>
</gene>
<protein>
    <submittedName>
        <fullName evidence="3">Uncharacterized protein</fullName>
    </submittedName>
</protein>
<dbReference type="EMBL" id="VDEP01000407">
    <property type="protein sequence ID" value="KAA1088260.1"/>
    <property type="molecule type" value="Genomic_DNA"/>
</dbReference>
<name>A0A5B0QHD3_PUCGR</name>